<dbReference type="RefSeq" id="WP_321553052.1">
    <property type="nucleotide sequence ID" value="NZ_JAXIVU010000004.1"/>
</dbReference>
<dbReference type="InterPro" id="IPR016195">
    <property type="entry name" value="Pol/histidinol_Pase-like"/>
</dbReference>
<dbReference type="SUPFAM" id="SSF89550">
    <property type="entry name" value="PHP domain-like"/>
    <property type="match status" value="1"/>
</dbReference>
<dbReference type="PANTHER" id="PTHR42924">
    <property type="entry name" value="EXONUCLEASE"/>
    <property type="match status" value="1"/>
</dbReference>
<evidence type="ECO:0000313" key="3">
    <source>
        <dbReference type="Proteomes" id="UP001294570"/>
    </source>
</evidence>
<dbReference type="CDD" id="cd07438">
    <property type="entry name" value="PHP_HisPPase_AMP"/>
    <property type="match status" value="1"/>
</dbReference>
<dbReference type="EMBL" id="JAXIVU010000004">
    <property type="protein sequence ID" value="MDY7218963.1"/>
    <property type="molecule type" value="Genomic_DNA"/>
</dbReference>
<reference evidence="2 3" key="1">
    <citation type="submission" date="2023-12" db="EMBL/GenBank/DDBJ databases">
        <title>Denitrificimonas halotolerans sp. nov.,a novel species isolated from landfill leachate.</title>
        <authorList>
            <person name="Wang S."/>
        </authorList>
    </citation>
    <scope>NUCLEOTIDE SEQUENCE [LARGE SCALE GENOMIC DNA]</scope>
    <source>
        <strain evidence="2 3">JX-1</strain>
    </source>
</reference>
<protein>
    <submittedName>
        <fullName evidence="2">PHP domain-containing protein</fullName>
    </submittedName>
</protein>
<gene>
    <name evidence="2" type="ORF">TOI97_05180</name>
</gene>
<dbReference type="InterPro" id="IPR004013">
    <property type="entry name" value="PHP_dom"/>
</dbReference>
<proteinExistence type="predicted"/>
<dbReference type="InterPro" id="IPR052018">
    <property type="entry name" value="PHP_domain"/>
</dbReference>
<accession>A0ABU5GPU3</accession>
<organism evidence="2 3">
    <name type="scientific">Denitrificimonas halotolerans</name>
    <dbReference type="NCBI Taxonomy" id="3098930"/>
    <lineage>
        <taxon>Bacteria</taxon>
        <taxon>Pseudomonadati</taxon>
        <taxon>Pseudomonadota</taxon>
        <taxon>Gammaproteobacteria</taxon>
        <taxon>Pseudomonadales</taxon>
        <taxon>Pseudomonadaceae</taxon>
        <taxon>Denitrificimonas</taxon>
    </lineage>
</organism>
<keyword evidence="3" id="KW-1185">Reference proteome</keyword>
<evidence type="ECO:0000313" key="2">
    <source>
        <dbReference type="EMBL" id="MDY7218963.1"/>
    </source>
</evidence>
<comment type="caution">
    <text evidence="2">The sequence shown here is derived from an EMBL/GenBank/DDBJ whole genome shotgun (WGS) entry which is preliminary data.</text>
</comment>
<dbReference type="PANTHER" id="PTHR42924:SF3">
    <property type="entry name" value="POLYMERASE_HISTIDINOL PHOSPHATASE N-TERMINAL DOMAIN-CONTAINING PROTEIN"/>
    <property type="match status" value="1"/>
</dbReference>
<evidence type="ECO:0000259" key="1">
    <source>
        <dbReference type="SMART" id="SM00481"/>
    </source>
</evidence>
<name>A0ABU5GPU3_9GAMM</name>
<feature type="domain" description="Polymerase/histidinol phosphatase N-terminal" evidence="1">
    <location>
        <begin position="3"/>
        <end position="68"/>
    </location>
</feature>
<sequence length="280" mass="30550">MDIDLHCHSTASDGVLTPRELVLRAHQQGVKILALTDHDTIEGLPAAQEAANEVGIKLINGIELSCIWGGATIHILGYDFALDDPYIVEATESLHKGRWLRAKEIAKRLAAKGMPNTLAGAQAVQAELGDSSNAPARPHFAQYLVKAGHVRDHSDAFNKWLGAGKIGDVKLHWPSLAETMATLVNAGAVISLAHLYHYKFTRTKRRCLLKDFVDAGGHALEVVNGMQLAEQVGTLSILAREFNLKVTAGSDFHLPQKWSELGRYRAVPEDLPHLFVPAQI</sequence>
<dbReference type="InterPro" id="IPR003141">
    <property type="entry name" value="Pol/His_phosphatase_N"/>
</dbReference>
<dbReference type="Proteomes" id="UP001294570">
    <property type="component" value="Unassembled WGS sequence"/>
</dbReference>
<dbReference type="SMART" id="SM00481">
    <property type="entry name" value="POLIIIAc"/>
    <property type="match status" value="1"/>
</dbReference>
<dbReference type="Gene3D" id="3.20.20.140">
    <property type="entry name" value="Metal-dependent hydrolases"/>
    <property type="match status" value="1"/>
</dbReference>
<dbReference type="Pfam" id="PF02811">
    <property type="entry name" value="PHP"/>
    <property type="match status" value="1"/>
</dbReference>
<dbReference type="Gene3D" id="1.10.150.650">
    <property type="match status" value="1"/>
</dbReference>